<dbReference type="InterPro" id="IPR005746">
    <property type="entry name" value="Thioredoxin"/>
</dbReference>
<evidence type="ECO:0000256" key="7">
    <source>
        <dbReference type="PIRNR" id="PIRNR000077"/>
    </source>
</evidence>
<dbReference type="InterPro" id="IPR017937">
    <property type="entry name" value="Thioredoxin_CS"/>
</dbReference>
<feature type="site" description="Contributes to redox potential value" evidence="8">
    <location>
        <position position="32"/>
    </location>
</feature>
<feature type="disulfide bond" description="Redox-active" evidence="9">
    <location>
        <begin position="31"/>
        <end position="34"/>
    </location>
</feature>
<reference evidence="11 12" key="1">
    <citation type="submission" date="2020-03" db="EMBL/GenBank/DDBJ databases">
        <title>Genomic Encyclopedia of Type Strains, Phase IV (KMG-IV): sequencing the most valuable type-strain genomes for metagenomic binning, comparative biology and taxonomic classification.</title>
        <authorList>
            <person name="Goeker M."/>
        </authorList>
    </citation>
    <scope>NUCLEOTIDE SEQUENCE [LARGE SCALE GENOMIC DNA]</scope>
    <source>
        <strain evidence="11 12">DSM 5718</strain>
    </source>
</reference>
<keyword evidence="3" id="KW-0249">Electron transport</keyword>
<evidence type="ECO:0000256" key="4">
    <source>
        <dbReference type="ARBA" id="ARBA00023157"/>
    </source>
</evidence>
<organism evidence="11 12">
    <name type="scientific">Thermonema lapsum</name>
    <dbReference type="NCBI Taxonomy" id="28195"/>
    <lineage>
        <taxon>Bacteria</taxon>
        <taxon>Pseudomonadati</taxon>
        <taxon>Bacteroidota</taxon>
        <taxon>Cytophagia</taxon>
        <taxon>Cytophagales</taxon>
        <taxon>Thermonemataceae</taxon>
        <taxon>Thermonema</taxon>
    </lineage>
</organism>
<dbReference type="PROSITE" id="PS51352">
    <property type="entry name" value="THIOREDOXIN_2"/>
    <property type="match status" value="1"/>
</dbReference>
<dbReference type="GO" id="GO:0045454">
    <property type="term" value="P:cell redox homeostasis"/>
    <property type="evidence" value="ECO:0007669"/>
    <property type="project" value="TreeGrafter"/>
</dbReference>
<dbReference type="GO" id="GO:0015035">
    <property type="term" value="F:protein-disulfide reductase activity"/>
    <property type="evidence" value="ECO:0007669"/>
    <property type="project" value="UniProtKB-UniRule"/>
</dbReference>
<feature type="site" description="Deprotonates C-terminal active site Cys" evidence="8">
    <location>
        <position position="25"/>
    </location>
</feature>
<dbReference type="Gene3D" id="3.40.30.10">
    <property type="entry name" value="Glutaredoxin"/>
    <property type="match status" value="1"/>
</dbReference>
<dbReference type="PRINTS" id="PR00421">
    <property type="entry name" value="THIOREDOXIN"/>
</dbReference>
<dbReference type="Proteomes" id="UP000537126">
    <property type="component" value="Unassembled WGS sequence"/>
</dbReference>
<sequence length="109" mass="11750">MGKALEITEANFNEIINSDKPVLIDFWAAWCGPCLMLAPTIEELAGEYEGKAVIGKVDVDANPNLAVQFGIRSIPTLLLFKGGKVVDKQVGVVPKIVLTQKLDAIAEKV</sequence>
<keyword evidence="12" id="KW-1185">Reference proteome</keyword>
<keyword evidence="5 9" id="KW-0676">Redox-active center</keyword>
<keyword evidence="4 9" id="KW-1015">Disulfide bond</keyword>
<proteinExistence type="inferred from homology"/>
<dbReference type="GO" id="GO:0005829">
    <property type="term" value="C:cytosol"/>
    <property type="evidence" value="ECO:0007669"/>
    <property type="project" value="TreeGrafter"/>
</dbReference>
<evidence type="ECO:0000256" key="8">
    <source>
        <dbReference type="PIRSR" id="PIRSR000077-1"/>
    </source>
</evidence>
<comment type="caution">
    <text evidence="11">The sequence shown here is derived from an EMBL/GenBank/DDBJ whole genome shotgun (WGS) entry which is preliminary data.</text>
</comment>
<evidence type="ECO:0000259" key="10">
    <source>
        <dbReference type="PROSITE" id="PS51352"/>
    </source>
</evidence>
<name>A0A846MMK6_9BACT</name>
<feature type="active site" description="Nucleophile" evidence="8">
    <location>
        <position position="31"/>
    </location>
</feature>
<accession>A0A846MMK6</accession>
<evidence type="ECO:0000313" key="12">
    <source>
        <dbReference type="Proteomes" id="UP000537126"/>
    </source>
</evidence>
<evidence type="ECO:0000313" key="11">
    <source>
        <dbReference type="EMBL" id="NIK72607.1"/>
    </source>
</evidence>
<feature type="active site" description="Nucleophile" evidence="8">
    <location>
        <position position="34"/>
    </location>
</feature>
<comment type="similarity">
    <text evidence="1 7">Belongs to the thioredoxin family.</text>
</comment>
<evidence type="ECO:0000256" key="2">
    <source>
        <dbReference type="ARBA" id="ARBA00022448"/>
    </source>
</evidence>
<protein>
    <recommendedName>
        <fullName evidence="6 7">Thioredoxin</fullName>
    </recommendedName>
</protein>
<evidence type="ECO:0000256" key="5">
    <source>
        <dbReference type="ARBA" id="ARBA00023284"/>
    </source>
</evidence>
<evidence type="ECO:0000256" key="6">
    <source>
        <dbReference type="NCBIfam" id="TIGR01068"/>
    </source>
</evidence>
<dbReference type="InterPro" id="IPR036249">
    <property type="entry name" value="Thioredoxin-like_sf"/>
</dbReference>
<dbReference type="EMBL" id="JAASRN010000001">
    <property type="protein sequence ID" value="NIK72607.1"/>
    <property type="molecule type" value="Genomic_DNA"/>
</dbReference>
<dbReference type="NCBIfam" id="TIGR01068">
    <property type="entry name" value="thioredoxin"/>
    <property type="match status" value="1"/>
</dbReference>
<evidence type="ECO:0000256" key="1">
    <source>
        <dbReference type="ARBA" id="ARBA00008987"/>
    </source>
</evidence>
<dbReference type="AlphaFoldDB" id="A0A846MMK6"/>
<feature type="domain" description="Thioredoxin" evidence="10">
    <location>
        <begin position="1"/>
        <end position="107"/>
    </location>
</feature>
<evidence type="ECO:0000256" key="3">
    <source>
        <dbReference type="ARBA" id="ARBA00022982"/>
    </source>
</evidence>
<dbReference type="SUPFAM" id="SSF52833">
    <property type="entry name" value="Thioredoxin-like"/>
    <property type="match status" value="1"/>
</dbReference>
<dbReference type="PIRSF" id="PIRSF000077">
    <property type="entry name" value="Thioredoxin"/>
    <property type="match status" value="1"/>
</dbReference>
<dbReference type="PANTHER" id="PTHR45663:SF11">
    <property type="entry name" value="GEO12009P1"/>
    <property type="match status" value="1"/>
</dbReference>
<dbReference type="FunFam" id="3.40.30.10:FF:000001">
    <property type="entry name" value="Thioredoxin"/>
    <property type="match status" value="1"/>
</dbReference>
<gene>
    <name evidence="11" type="ORF">FHS56_000093</name>
</gene>
<dbReference type="CDD" id="cd02947">
    <property type="entry name" value="TRX_family"/>
    <property type="match status" value="1"/>
</dbReference>
<dbReference type="RefSeq" id="WP_166917927.1">
    <property type="nucleotide sequence ID" value="NZ_JAASRN010000001.1"/>
</dbReference>
<dbReference type="Pfam" id="PF00085">
    <property type="entry name" value="Thioredoxin"/>
    <property type="match status" value="1"/>
</dbReference>
<evidence type="ECO:0000256" key="9">
    <source>
        <dbReference type="PIRSR" id="PIRSR000077-4"/>
    </source>
</evidence>
<dbReference type="PANTHER" id="PTHR45663">
    <property type="entry name" value="GEO12009P1"/>
    <property type="match status" value="1"/>
</dbReference>
<dbReference type="InterPro" id="IPR013766">
    <property type="entry name" value="Thioredoxin_domain"/>
</dbReference>
<feature type="site" description="Contributes to redox potential value" evidence="8">
    <location>
        <position position="33"/>
    </location>
</feature>
<keyword evidence="2" id="KW-0813">Transport</keyword>
<dbReference type="PROSITE" id="PS00194">
    <property type="entry name" value="THIOREDOXIN_1"/>
    <property type="match status" value="1"/>
</dbReference>